<dbReference type="AlphaFoldDB" id="A0A024GLK5"/>
<keyword evidence="4" id="KW-1185">Reference proteome</keyword>
<organism evidence="3 4">
    <name type="scientific">Albugo candida</name>
    <dbReference type="NCBI Taxonomy" id="65357"/>
    <lineage>
        <taxon>Eukaryota</taxon>
        <taxon>Sar</taxon>
        <taxon>Stramenopiles</taxon>
        <taxon>Oomycota</taxon>
        <taxon>Peronosporomycetes</taxon>
        <taxon>Albuginales</taxon>
        <taxon>Albuginaceae</taxon>
        <taxon>Albugo</taxon>
    </lineage>
</organism>
<comment type="caution">
    <text evidence="3">The sequence shown here is derived from an EMBL/GenBank/DDBJ whole genome shotgun (WGS) entry which is preliminary data.</text>
</comment>
<dbReference type="Pfam" id="PF10260">
    <property type="entry name" value="SAYSvFN"/>
    <property type="match status" value="1"/>
</dbReference>
<gene>
    <name evidence="3" type="ORF">BN9_086620</name>
</gene>
<protein>
    <recommendedName>
        <fullName evidence="2">SAYSvFN domain-containing protein</fullName>
    </recommendedName>
</protein>
<dbReference type="EMBL" id="CAIX01000179">
    <property type="protein sequence ID" value="CCI47655.1"/>
    <property type="molecule type" value="Genomic_DNA"/>
</dbReference>
<dbReference type="OrthoDB" id="71310at2759"/>
<dbReference type="InterPro" id="IPR039159">
    <property type="entry name" value="SAYSD1"/>
</dbReference>
<feature type="compositionally biased region" description="Basic residues" evidence="1">
    <location>
        <begin position="1"/>
        <end position="10"/>
    </location>
</feature>
<feature type="region of interest" description="Disordered" evidence="1">
    <location>
        <begin position="1"/>
        <end position="20"/>
    </location>
</feature>
<feature type="domain" description="SAYSvFN" evidence="2">
    <location>
        <begin position="94"/>
        <end position="166"/>
    </location>
</feature>
<reference evidence="3 4" key="1">
    <citation type="submission" date="2012-05" db="EMBL/GenBank/DDBJ databases">
        <title>Recombination and specialization in a pathogen metapopulation.</title>
        <authorList>
            <person name="Gardiner A."/>
            <person name="Kemen E."/>
            <person name="Schultz-Larsen T."/>
            <person name="MacLean D."/>
            <person name="Van Oosterhout C."/>
            <person name="Jones J.D.G."/>
        </authorList>
    </citation>
    <scope>NUCLEOTIDE SEQUENCE [LARGE SCALE GENOMIC DNA]</scope>
    <source>
        <strain evidence="3 4">Ac Nc2</strain>
    </source>
</reference>
<dbReference type="Proteomes" id="UP000053237">
    <property type="component" value="Unassembled WGS sequence"/>
</dbReference>
<sequence length="218" mass="25126">MLNGGLRHRQQVLPPPPARDTLRYSCSDEKYTSSSYYDWIVPFIPPVFRVNRDTRAKAYSNMRNNFSVDALRNMIHLLWSCKLSCLKILTSGFLWIRLLSWIHENATEFANAYVIFSGLALIVYNCNSAIVETENGQKPLSAYSIFNPNVERVLGSLTADQFENEIRHRLPELENDGVDENDLVLSEEHKDPELMLAIKMSLRDAERQRNIGRNDLAY</sequence>
<evidence type="ECO:0000313" key="4">
    <source>
        <dbReference type="Proteomes" id="UP000053237"/>
    </source>
</evidence>
<name>A0A024GLK5_9STRA</name>
<evidence type="ECO:0000256" key="1">
    <source>
        <dbReference type="SAM" id="MobiDB-lite"/>
    </source>
</evidence>
<accession>A0A024GLK5</accession>
<proteinExistence type="predicted"/>
<dbReference type="PANTHER" id="PTHR13527">
    <property type="entry name" value="SAYSVFN DOMAIN-CONTAINING PROTEIN 1"/>
    <property type="match status" value="1"/>
</dbReference>
<evidence type="ECO:0000313" key="3">
    <source>
        <dbReference type="EMBL" id="CCI47655.1"/>
    </source>
</evidence>
<dbReference type="InterPro" id="IPR019387">
    <property type="entry name" value="SAYSvFN_dom"/>
</dbReference>
<dbReference type="InParanoid" id="A0A024GLK5"/>
<dbReference type="PANTHER" id="PTHR13527:SF0">
    <property type="entry name" value="SAYSVFN DOMAIN-CONTAINING PROTEIN 1"/>
    <property type="match status" value="1"/>
</dbReference>
<evidence type="ECO:0000259" key="2">
    <source>
        <dbReference type="Pfam" id="PF10260"/>
    </source>
</evidence>